<accession>A0A3A3GF21</accession>
<gene>
    <name evidence="2" type="ORF">DQX05_20645</name>
</gene>
<dbReference type="AlphaFoldDB" id="A0A3A3GF21"/>
<evidence type="ECO:0000313" key="3">
    <source>
        <dbReference type="Proteomes" id="UP000266177"/>
    </source>
</evidence>
<dbReference type="Pfam" id="PF20753">
    <property type="entry name" value="DUF6558_C"/>
    <property type="match status" value="1"/>
</dbReference>
<dbReference type="EMBL" id="QYZD01000022">
    <property type="protein sequence ID" value="RJG21633.1"/>
    <property type="molecule type" value="Genomic_DNA"/>
</dbReference>
<dbReference type="OrthoDB" id="2587378at2"/>
<dbReference type="InterPro" id="IPR048276">
    <property type="entry name" value="Phage_tail-like_C"/>
</dbReference>
<evidence type="ECO:0000313" key="2">
    <source>
        <dbReference type="EMBL" id="RJG21633.1"/>
    </source>
</evidence>
<proteinExistence type="predicted"/>
<name>A0A3A3GF21_PANTH</name>
<reference evidence="2 3" key="1">
    <citation type="submission" date="2018-09" db="EMBL/GenBank/DDBJ databases">
        <title>Paenibacillus SK2017-BO5.</title>
        <authorList>
            <person name="Piskunova J.V."/>
            <person name="Dubiley S.A."/>
            <person name="Severinov K.V."/>
        </authorList>
    </citation>
    <scope>NUCLEOTIDE SEQUENCE [LARGE SCALE GENOMIC DNA]</scope>
    <source>
        <strain evidence="2 3">BO5</strain>
    </source>
</reference>
<protein>
    <recommendedName>
        <fullName evidence="1">Phage tail-like C-terminal domain-containing protein</fullName>
    </recommendedName>
</protein>
<sequence>MANWLALSNLLGVYTSEPLPIALEGDGALTKLAWDGDVPPSCRAAVQTSLSLDQGRTWSDWKTCVNGGGISDIEAGTPLREAMLRYRVILQSGMPGVMPSFRSITFRLEPVVVFDNKGDVSCSPEIWITKEGSGEFAIVNTSQGDAAFRFEQLLDEEKVYVNNDRQHIETSLVNTYRYSGFNDGYLSLPPGRNVLKVRGNAAFQFRYQFRRIQ</sequence>
<evidence type="ECO:0000259" key="1">
    <source>
        <dbReference type="Pfam" id="PF20753"/>
    </source>
</evidence>
<organism evidence="2 3">
    <name type="scientific">Paenibacillus thiaminolyticus</name>
    <name type="common">Bacillus thiaminolyticus</name>
    <dbReference type="NCBI Taxonomy" id="49283"/>
    <lineage>
        <taxon>Bacteria</taxon>
        <taxon>Bacillati</taxon>
        <taxon>Bacillota</taxon>
        <taxon>Bacilli</taxon>
        <taxon>Bacillales</taxon>
        <taxon>Paenibacillaceae</taxon>
        <taxon>Paenibacillus</taxon>
    </lineage>
</organism>
<comment type="caution">
    <text evidence="2">The sequence shown here is derived from an EMBL/GenBank/DDBJ whole genome shotgun (WGS) entry which is preliminary data.</text>
</comment>
<dbReference type="Proteomes" id="UP000266177">
    <property type="component" value="Unassembled WGS sequence"/>
</dbReference>
<dbReference type="RefSeq" id="WP_119795413.1">
    <property type="nucleotide sequence ID" value="NZ_QYZD01000022.1"/>
</dbReference>
<feature type="domain" description="Phage tail-like C-terminal" evidence="1">
    <location>
        <begin position="121"/>
        <end position="207"/>
    </location>
</feature>